<evidence type="ECO:0000313" key="1">
    <source>
        <dbReference type="EMBL" id="GAU48011.1"/>
    </source>
</evidence>
<dbReference type="Proteomes" id="UP000242715">
    <property type="component" value="Unassembled WGS sequence"/>
</dbReference>
<reference evidence="2" key="1">
    <citation type="journal article" date="2017" name="Front. Plant Sci.">
        <title>Climate Clever Clovers: New Paradigm to Reduce the Environmental Footprint of Ruminants by Breeding Low Methanogenic Forages Utilizing Haplotype Variation.</title>
        <authorList>
            <person name="Kaur P."/>
            <person name="Appels R."/>
            <person name="Bayer P.E."/>
            <person name="Keeble-Gagnere G."/>
            <person name="Wang J."/>
            <person name="Hirakawa H."/>
            <person name="Shirasawa K."/>
            <person name="Vercoe P."/>
            <person name="Stefanova K."/>
            <person name="Durmic Z."/>
            <person name="Nichols P."/>
            <person name="Revell C."/>
            <person name="Isobe S.N."/>
            <person name="Edwards D."/>
            <person name="Erskine W."/>
        </authorList>
    </citation>
    <scope>NUCLEOTIDE SEQUENCE [LARGE SCALE GENOMIC DNA]</scope>
    <source>
        <strain evidence="2">cv. Daliak</strain>
    </source>
</reference>
<gene>
    <name evidence="1" type="ORF">TSUD_188820</name>
</gene>
<dbReference type="AlphaFoldDB" id="A0A2Z6NUY9"/>
<proteinExistence type="predicted"/>
<dbReference type="EMBL" id="DF974371">
    <property type="protein sequence ID" value="GAU48011.1"/>
    <property type="molecule type" value="Genomic_DNA"/>
</dbReference>
<accession>A0A2Z6NUY9</accession>
<dbReference type="InterPro" id="IPR012340">
    <property type="entry name" value="NA-bd_OB-fold"/>
</dbReference>
<name>A0A2Z6NUY9_TRISU</name>
<organism evidence="1 2">
    <name type="scientific">Trifolium subterraneum</name>
    <name type="common">Subterranean clover</name>
    <dbReference type="NCBI Taxonomy" id="3900"/>
    <lineage>
        <taxon>Eukaryota</taxon>
        <taxon>Viridiplantae</taxon>
        <taxon>Streptophyta</taxon>
        <taxon>Embryophyta</taxon>
        <taxon>Tracheophyta</taxon>
        <taxon>Spermatophyta</taxon>
        <taxon>Magnoliopsida</taxon>
        <taxon>eudicotyledons</taxon>
        <taxon>Gunneridae</taxon>
        <taxon>Pentapetalae</taxon>
        <taxon>rosids</taxon>
        <taxon>fabids</taxon>
        <taxon>Fabales</taxon>
        <taxon>Fabaceae</taxon>
        <taxon>Papilionoideae</taxon>
        <taxon>50 kb inversion clade</taxon>
        <taxon>NPAAA clade</taxon>
        <taxon>Hologalegina</taxon>
        <taxon>IRL clade</taxon>
        <taxon>Trifolieae</taxon>
        <taxon>Trifolium</taxon>
    </lineage>
</organism>
<dbReference type="OrthoDB" id="1305148at2759"/>
<keyword evidence="2" id="KW-1185">Reference proteome</keyword>
<evidence type="ECO:0000313" key="2">
    <source>
        <dbReference type="Proteomes" id="UP000242715"/>
    </source>
</evidence>
<sequence length="202" mass="22667">MFTMIKTFIPMEELPDLLLLCLMMKGKLFLVNSIYGDLVDEFQSNLKCCAGGLTIVVLQFAKLSIVQGSILVQGVDRITKILVNPDAAEVINFKNALLLYLGRSTNYGGIVSSKTRSFLSNTLDFLKRYPVKSIAELNSDPELGVFIVNARMIDIISLDPWWYPTCKCGEIFESYIGVFHCAKCNLKHFKVAPNEANYCFGR</sequence>
<evidence type="ECO:0008006" key="3">
    <source>
        <dbReference type="Google" id="ProtNLM"/>
    </source>
</evidence>
<dbReference type="Gene3D" id="2.40.50.140">
    <property type="entry name" value="Nucleic acid-binding proteins"/>
    <property type="match status" value="1"/>
</dbReference>
<protein>
    <recommendedName>
        <fullName evidence="3">Replication factor A C-terminal domain-containing protein</fullName>
    </recommendedName>
</protein>